<dbReference type="CDD" id="cd00774">
    <property type="entry name" value="GlyRS-like_core"/>
    <property type="match status" value="1"/>
</dbReference>
<dbReference type="PANTHER" id="PTHR10745">
    <property type="entry name" value="GLYCYL-TRNA SYNTHETASE/DNA POLYMERASE SUBUNIT GAMMA-2"/>
    <property type="match status" value="1"/>
</dbReference>
<dbReference type="Gene3D" id="3.40.50.800">
    <property type="entry name" value="Anticodon-binding domain"/>
    <property type="match status" value="1"/>
</dbReference>
<dbReference type="EMBL" id="PCWQ01000007">
    <property type="protein sequence ID" value="PIR07116.1"/>
    <property type="molecule type" value="Genomic_DNA"/>
</dbReference>
<dbReference type="GO" id="GO:0005524">
    <property type="term" value="F:ATP binding"/>
    <property type="evidence" value="ECO:0007669"/>
    <property type="project" value="UniProtKB-UniRule"/>
</dbReference>
<dbReference type="GO" id="GO:0004081">
    <property type="term" value="F:bis(5'-nucleosyl)-tetraphosphatase (asymmetrical) activity"/>
    <property type="evidence" value="ECO:0007669"/>
    <property type="project" value="UniProtKB-ARBA"/>
</dbReference>
<dbReference type="Pfam" id="PF00587">
    <property type="entry name" value="tRNA-synt_2b"/>
    <property type="match status" value="1"/>
</dbReference>
<feature type="domain" description="Aminoacyl-transfer RNA synthetases class-II family profile" evidence="9">
    <location>
        <begin position="8"/>
        <end position="367"/>
    </location>
</feature>
<dbReference type="InterPro" id="IPR027031">
    <property type="entry name" value="Gly-tRNA_synthase/POLG2"/>
</dbReference>
<evidence type="ECO:0000256" key="2">
    <source>
        <dbReference type="ARBA" id="ARBA00022490"/>
    </source>
</evidence>
<dbReference type="GO" id="GO:0070062">
    <property type="term" value="C:extracellular exosome"/>
    <property type="evidence" value="ECO:0007669"/>
    <property type="project" value="UniProtKB-ARBA"/>
</dbReference>
<evidence type="ECO:0000256" key="7">
    <source>
        <dbReference type="ARBA" id="ARBA00023146"/>
    </source>
</evidence>
<dbReference type="Pfam" id="PF03129">
    <property type="entry name" value="HGTP_anticodon"/>
    <property type="match status" value="1"/>
</dbReference>
<evidence type="ECO:0000256" key="6">
    <source>
        <dbReference type="ARBA" id="ARBA00022917"/>
    </source>
</evidence>
<organism evidence="10 11">
    <name type="scientific">Candidatus Komeilibacteria bacterium CG11_big_fil_rev_8_21_14_0_20_36_20</name>
    <dbReference type="NCBI Taxonomy" id="1974477"/>
    <lineage>
        <taxon>Bacteria</taxon>
        <taxon>Candidatus Komeiliibacteriota</taxon>
    </lineage>
</organism>
<dbReference type="GO" id="GO:1990742">
    <property type="term" value="C:microvesicle"/>
    <property type="evidence" value="ECO:0007669"/>
    <property type="project" value="UniProtKB-ARBA"/>
</dbReference>
<dbReference type="PANTHER" id="PTHR10745:SF8">
    <property type="entry name" value="DNA POLYMERASE SUBUNIT GAMMA-2, MITOCHONDRIAL"/>
    <property type="match status" value="1"/>
</dbReference>
<evidence type="ECO:0000256" key="8">
    <source>
        <dbReference type="HAMAP-Rule" id="MF_00253"/>
    </source>
</evidence>
<sequence length="461" mass="53676">MDNTRKFDKVVNLAKNRGFVFPSAEIYGGLNSTYDYGPLGVELKNNIKKAWWDFMLAQPDVVGLDSAILSHPKIWEASGHLESFTDPLVDCKKCKARFRSDHLLEKKGLKPNYLKDKPPKNNKVRCPDCGGELTGVRQFNLMFKTFLGPVEDQANQIYLRPETAQGIYLNFLNIKESMRLKMPFGVAQIGKAFRNEITPGNFIFRMREFEQMEMQYFVRASEADKIFNQWKKWRYDWYLSLGVKKENLRFREHDQDELAHYAKKAVDIEYRFDFSKNETFKELEGIHHRGTWDLCRHQEFSGEKFTVRDESGEEYLPTVVETSGGADRSLLAFLMDAYQEIEGGRTTTTKSTKEVETVLKLHPKLVPIKIAILPLSKKEQLAKLAKEIYNSLANKYRLQYDETSAIGRRYRRQDEIGTPYCVTIDFDSLEDKKVTVRDRDSMKQERIAIAELSAYFQEKFD</sequence>
<keyword evidence="3 8" id="KW-0436">Ligase</keyword>
<feature type="binding site" evidence="8">
    <location>
        <begin position="204"/>
        <end position="209"/>
    </location>
    <ligand>
        <name>ATP</name>
        <dbReference type="ChEBI" id="CHEBI:30616"/>
    </ligand>
</feature>
<feature type="binding site" evidence="8">
    <location>
        <begin position="282"/>
        <end position="283"/>
    </location>
    <ligand>
        <name>ATP</name>
        <dbReference type="ChEBI" id="CHEBI:30616"/>
    </ligand>
</feature>
<dbReference type="InterPro" id="IPR045864">
    <property type="entry name" value="aa-tRNA-synth_II/BPL/LPL"/>
</dbReference>
<keyword evidence="5 8" id="KW-0067">ATP-binding</keyword>
<dbReference type="GO" id="GO:0015966">
    <property type="term" value="P:diadenosine tetraphosphate biosynthetic process"/>
    <property type="evidence" value="ECO:0007669"/>
    <property type="project" value="UniProtKB-ARBA"/>
</dbReference>
<feature type="binding site" evidence="8">
    <location>
        <position position="162"/>
    </location>
    <ligand>
        <name>substrate</name>
    </ligand>
</feature>
<name>A0A2H0NGB2_9BACT</name>
<comment type="function">
    <text evidence="8">Catalyzes the attachment of glycine to tRNA(Gly).</text>
</comment>
<dbReference type="GO" id="GO:0006426">
    <property type="term" value="P:glycyl-tRNA aminoacylation"/>
    <property type="evidence" value="ECO:0007669"/>
    <property type="project" value="UniProtKB-UniRule"/>
</dbReference>
<dbReference type="SUPFAM" id="SSF52954">
    <property type="entry name" value="Class II aaRS ABD-related"/>
    <property type="match status" value="1"/>
</dbReference>
<comment type="subcellular location">
    <subcellularLocation>
        <location evidence="8">Cytoplasm</location>
    </subcellularLocation>
</comment>
<dbReference type="NCBIfam" id="NF003211">
    <property type="entry name" value="PRK04173.1"/>
    <property type="match status" value="1"/>
</dbReference>
<comment type="similarity">
    <text evidence="1 8">Belongs to the class-II aminoacyl-tRNA synthetase family.</text>
</comment>
<feature type="binding site" evidence="8">
    <location>
        <position position="99"/>
    </location>
    <ligand>
        <name>substrate</name>
    </ligand>
</feature>
<feature type="binding site" evidence="8">
    <location>
        <begin position="209"/>
        <end position="213"/>
    </location>
    <ligand>
        <name>substrate</name>
    </ligand>
</feature>
<evidence type="ECO:0000256" key="1">
    <source>
        <dbReference type="ARBA" id="ARBA00008226"/>
    </source>
</evidence>
<feature type="binding site" evidence="8">
    <location>
        <begin position="194"/>
        <end position="196"/>
    </location>
    <ligand>
        <name>ATP</name>
        <dbReference type="ChEBI" id="CHEBI:30616"/>
    </ligand>
</feature>
<comment type="catalytic activity">
    <reaction evidence="8">
        <text>tRNA(Gly) + glycine + ATP = glycyl-tRNA(Gly) + AMP + diphosphate</text>
        <dbReference type="Rhea" id="RHEA:16013"/>
        <dbReference type="Rhea" id="RHEA-COMP:9664"/>
        <dbReference type="Rhea" id="RHEA-COMP:9683"/>
        <dbReference type="ChEBI" id="CHEBI:30616"/>
        <dbReference type="ChEBI" id="CHEBI:33019"/>
        <dbReference type="ChEBI" id="CHEBI:57305"/>
        <dbReference type="ChEBI" id="CHEBI:78442"/>
        <dbReference type="ChEBI" id="CHEBI:78522"/>
        <dbReference type="ChEBI" id="CHEBI:456215"/>
        <dbReference type="EC" id="6.1.1.14"/>
    </reaction>
</comment>
<evidence type="ECO:0000256" key="4">
    <source>
        <dbReference type="ARBA" id="ARBA00022741"/>
    </source>
</evidence>
<dbReference type="InterPro" id="IPR022961">
    <property type="entry name" value="Gly_tRNA_ligase_bac"/>
</dbReference>
<dbReference type="InterPro" id="IPR002315">
    <property type="entry name" value="tRNA-synt_gly"/>
</dbReference>
<keyword evidence="4 8" id="KW-0547">Nucleotide-binding</keyword>
<dbReference type="GO" id="GO:0004820">
    <property type="term" value="F:glycine-tRNA ligase activity"/>
    <property type="evidence" value="ECO:0007669"/>
    <property type="project" value="UniProtKB-UniRule"/>
</dbReference>
<dbReference type="InterPro" id="IPR006195">
    <property type="entry name" value="aa-tRNA-synth_II"/>
</dbReference>
<dbReference type="InterPro" id="IPR004154">
    <property type="entry name" value="Anticodon-bd"/>
</dbReference>
<evidence type="ECO:0000313" key="11">
    <source>
        <dbReference type="Proteomes" id="UP000230564"/>
    </source>
</evidence>
<dbReference type="InterPro" id="IPR002314">
    <property type="entry name" value="aa-tRNA-synt_IIb"/>
</dbReference>
<keyword evidence="6 8" id="KW-0648">Protein biosynthesis</keyword>
<dbReference type="InterPro" id="IPR033731">
    <property type="entry name" value="GlyRS-like_core"/>
</dbReference>
<gene>
    <name evidence="8" type="primary">glyQS</name>
    <name evidence="10" type="ORF">COV55_01655</name>
</gene>
<dbReference type="Proteomes" id="UP000230564">
    <property type="component" value="Unassembled WGS sequence"/>
</dbReference>
<dbReference type="SUPFAM" id="SSF55681">
    <property type="entry name" value="Class II aaRS and biotin synthetases"/>
    <property type="match status" value="1"/>
</dbReference>
<dbReference type="InterPro" id="IPR036621">
    <property type="entry name" value="Anticodon-bd_dom_sf"/>
</dbReference>
<dbReference type="AlphaFoldDB" id="A0A2H0NGB2"/>
<dbReference type="FunFam" id="3.40.50.800:FF:000002">
    <property type="entry name" value="Glycine--tRNA ligase"/>
    <property type="match status" value="1"/>
</dbReference>
<dbReference type="NCBIfam" id="TIGR00389">
    <property type="entry name" value="glyS_dimeric"/>
    <property type="match status" value="1"/>
</dbReference>
<dbReference type="EC" id="6.1.1.14" evidence="8"/>
<feature type="binding site" evidence="8">
    <location>
        <begin position="321"/>
        <end position="325"/>
    </location>
    <ligand>
        <name>substrate</name>
    </ligand>
</feature>
<feature type="binding site" evidence="8">
    <location>
        <begin position="325"/>
        <end position="328"/>
    </location>
    <ligand>
        <name>ATP</name>
        <dbReference type="ChEBI" id="CHEBI:30616"/>
    </ligand>
</feature>
<proteinExistence type="inferred from homology"/>
<comment type="subunit">
    <text evidence="8">Homodimer.</text>
</comment>
<dbReference type="PROSITE" id="PS50862">
    <property type="entry name" value="AA_TRNA_LIGASE_II"/>
    <property type="match status" value="1"/>
</dbReference>
<evidence type="ECO:0000256" key="5">
    <source>
        <dbReference type="ARBA" id="ARBA00022840"/>
    </source>
</evidence>
<evidence type="ECO:0000259" key="9">
    <source>
        <dbReference type="PROSITE" id="PS50862"/>
    </source>
</evidence>
<dbReference type="GO" id="GO:0005737">
    <property type="term" value="C:cytoplasm"/>
    <property type="evidence" value="ECO:0007669"/>
    <property type="project" value="UniProtKB-SubCell"/>
</dbReference>
<comment type="caution">
    <text evidence="10">The sequence shown here is derived from an EMBL/GenBank/DDBJ whole genome shotgun (WGS) entry which is preliminary data.</text>
</comment>
<dbReference type="Gene3D" id="3.30.930.10">
    <property type="entry name" value="Bira Bifunctional Protein, Domain 2"/>
    <property type="match status" value="1"/>
</dbReference>
<keyword evidence="7 8" id="KW-0030">Aminoacyl-tRNA synthetase</keyword>
<dbReference type="HAMAP" id="MF_00253_B">
    <property type="entry name" value="Gly_tRNA_synth_B"/>
    <property type="match status" value="1"/>
</dbReference>
<keyword evidence="2 8" id="KW-0963">Cytoplasm</keyword>
<evidence type="ECO:0000313" key="10">
    <source>
        <dbReference type="EMBL" id="PIR07116.1"/>
    </source>
</evidence>
<protein>
    <recommendedName>
        <fullName evidence="8">Glycine--tRNA ligase</fullName>
        <ecNumber evidence="8">6.1.1.14</ecNumber>
    </recommendedName>
    <alternativeName>
        <fullName evidence="8">Glycyl-tRNA synthetase</fullName>
        <shortName evidence="8">GlyRS</shortName>
    </alternativeName>
</protein>
<accession>A0A2H0NGB2</accession>
<evidence type="ECO:0000256" key="3">
    <source>
        <dbReference type="ARBA" id="ARBA00022598"/>
    </source>
</evidence>
<reference evidence="10 11" key="1">
    <citation type="submission" date="2017-09" db="EMBL/GenBank/DDBJ databases">
        <title>Depth-based differentiation of microbial function through sediment-hosted aquifers and enrichment of novel symbionts in the deep terrestrial subsurface.</title>
        <authorList>
            <person name="Probst A.J."/>
            <person name="Ladd B."/>
            <person name="Jarett J.K."/>
            <person name="Geller-Mcgrath D.E."/>
            <person name="Sieber C.M."/>
            <person name="Emerson J.B."/>
            <person name="Anantharaman K."/>
            <person name="Thomas B.C."/>
            <person name="Malmstrom R."/>
            <person name="Stieglmeier M."/>
            <person name="Klingl A."/>
            <person name="Woyke T."/>
            <person name="Ryan C.M."/>
            <person name="Banfield J.F."/>
        </authorList>
    </citation>
    <scope>NUCLEOTIDE SEQUENCE [LARGE SCALE GENOMIC DNA]</scope>
    <source>
        <strain evidence="10">CG11_big_fil_rev_8_21_14_0_20_36_20</strain>
    </source>
</reference>
<dbReference type="PRINTS" id="PR01043">
    <property type="entry name" value="TRNASYNTHGLY"/>
</dbReference>
<dbReference type="CDD" id="cd00858">
    <property type="entry name" value="GlyRS_anticodon"/>
    <property type="match status" value="1"/>
</dbReference>